<gene>
    <name evidence="1" type="ORF">OESDEN_00058</name>
</gene>
<evidence type="ECO:0000313" key="2">
    <source>
        <dbReference type="Proteomes" id="UP000053660"/>
    </source>
</evidence>
<protein>
    <submittedName>
        <fullName evidence="1">Uncharacterized protein</fullName>
    </submittedName>
</protein>
<dbReference type="AlphaFoldDB" id="A0A0B1TWX3"/>
<reference evidence="1 2" key="1">
    <citation type="submission" date="2014-03" db="EMBL/GenBank/DDBJ databases">
        <title>Draft genome of the hookworm Oesophagostomum dentatum.</title>
        <authorList>
            <person name="Mitreva M."/>
        </authorList>
    </citation>
    <scope>NUCLEOTIDE SEQUENCE [LARGE SCALE GENOMIC DNA]</scope>
    <source>
        <strain evidence="1 2">OD-Hann</strain>
    </source>
</reference>
<evidence type="ECO:0000313" key="1">
    <source>
        <dbReference type="EMBL" id="KHJ99995.1"/>
    </source>
</evidence>
<keyword evidence="2" id="KW-1185">Reference proteome</keyword>
<name>A0A0B1TWX3_OESDE</name>
<accession>A0A0B1TWX3</accession>
<organism evidence="1 2">
    <name type="scientific">Oesophagostomum dentatum</name>
    <name type="common">Nodular worm</name>
    <dbReference type="NCBI Taxonomy" id="61180"/>
    <lineage>
        <taxon>Eukaryota</taxon>
        <taxon>Metazoa</taxon>
        <taxon>Ecdysozoa</taxon>
        <taxon>Nematoda</taxon>
        <taxon>Chromadorea</taxon>
        <taxon>Rhabditida</taxon>
        <taxon>Rhabditina</taxon>
        <taxon>Rhabditomorpha</taxon>
        <taxon>Strongyloidea</taxon>
        <taxon>Strongylidae</taxon>
        <taxon>Oesophagostomum</taxon>
    </lineage>
</organism>
<sequence length="167" mass="19272">MNYCSRNVTNYVEAVSDHRESEAEQVESSDEQFARMHIAEAFVIFSVAVTTLPGCSGNKWSCREVCRHVLSEYKKVLKDSDPPFDKDDRELMESYLKIQCKEQFSYAKYFNDTIKSKCGNLCEVFPRRLTWNSRMKSALAGTSEKKEASAFKICDYADRFPHSSKKD</sequence>
<dbReference type="Proteomes" id="UP000053660">
    <property type="component" value="Unassembled WGS sequence"/>
</dbReference>
<dbReference type="EMBL" id="KN549200">
    <property type="protein sequence ID" value="KHJ99995.1"/>
    <property type="molecule type" value="Genomic_DNA"/>
</dbReference>
<proteinExistence type="predicted"/>